<proteinExistence type="inferred from homology"/>
<accession>A0A7C2ZG76</accession>
<keyword evidence="4" id="KW-0808">Transferase</keyword>
<dbReference type="PANTHER" id="PTHR10566">
    <property type="entry name" value="CHAPERONE-ACTIVITY OF BC1 COMPLEX CABC1 -RELATED"/>
    <property type="match status" value="1"/>
</dbReference>
<dbReference type="CDD" id="cd05121">
    <property type="entry name" value="ABC1_ADCK3-like"/>
    <property type="match status" value="1"/>
</dbReference>
<dbReference type="InterPro" id="IPR004147">
    <property type="entry name" value="ABC1_dom"/>
</dbReference>
<gene>
    <name evidence="4" type="ORF">ENO47_02690</name>
</gene>
<dbReference type="GO" id="GO:0016301">
    <property type="term" value="F:kinase activity"/>
    <property type="evidence" value="ECO:0007669"/>
    <property type="project" value="UniProtKB-KW"/>
</dbReference>
<feature type="transmembrane region" description="Helical" evidence="2">
    <location>
        <begin position="20"/>
        <end position="41"/>
    </location>
</feature>
<keyword evidence="2" id="KW-0812">Transmembrane</keyword>
<evidence type="ECO:0000259" key="3">
    <source>
        <dbReference type="Pfam" id="PF03109"/>
    </source>
</evidence>
<feature type="domain" description="ABC1 atypical kinase-like" evidence="3">
    <location>
        <begin position="91"/>
        <end position="333"/>
    </location>
</feature>
<comment type="caution">
    <text evidence="4">The sequence shown here is derived from an EMBL/GenBank/DDBJ whole genome shotgun (WGS) entry which is preliminary data.</text>
</comment>
<dbReference type="Pfam" id="PF03109">
    <property type="entry name" value="ABC1"/>
    <property type="match status" value="1"/>
</dbReference>
<evidence type="ECO:0000313" key="4">
    <source>
        <dbReference type="EMBL" id="HEW45566.1"/>
    </source>
</evidence>
<keyword evidence="2" id="KW-1133">Transmembrane helix</keyword>
<dbReference type="AlphaFoldDB" id="A0A7C2ZG76"/>
<comment type="similarity">
    <text evidence="1">Belongs to the protein kinase superfamily. ADCK protein kinase family.</text>
</comment>
<evidence type="ECO:0000256" key="1">
    <source>
        <dbReference type="ARBA" id="ARBA00009670"/>
    </source>
</evidence>
<dbReference type="PANTHER" id="PTHR10566:SF113">
    <property type="entry name" value="PROTEIN ACTIVITY OF BC1 COMPLEX KINASE 7, CHLOROPLASTIC"/>
    <property type="match status" value="1"/>
</dbReference>
<feature type="transmembrane region" description="Helical" evidence="2">
    <location>
        <begin position="495"/>
        <end position="517"/>
    </location>
</feature>
<sequence>MFMDHLGRKVYIAKVLTKHGFGLLLFKLGLGHLVPFHWGILGHKRRKERYMPEEHLRLAFEELGVTFIKLGQILSVRPDLLPDSYIQELSKLQDKVPPVDSESIRKVIEEEFGRPCEAIFDYFEDEPLASASIGQVHRARLKTGEKVVLKVQKPYVESQVEEDLAILEELAQTAMKTELGQIWDIQAIFEEFSYTIKNELDYTREGRNCDTFRKNFSKDTDVYIPKVYWEYTTKRVLCLEEIEGIKISDREALEKGGFSLKDIARKGAGIYLKMIFRDGFFHADPHPGNFLVMKDGRIGLLDYGMVGTINSINRINLFQLMYGIIKNDLDLVIDALYDLGIYIKPEREKFLNRELEILFSYYFMQPLKEVKLSKIVQDTLRLSYRYGMRIPSDLFLLLKTLALAEGTALKLDPEFRLIEEMKPYVSKGFKHVLLPMFSKQEATKNLLMTTKMLLQGIGKTKRFLNNVERGEFRVSIDYKGEERFMKDLRRDINRLSMSILTLGFMLSSSLLILALSPHLLKEYFVYPLAIFTILLVFFGFMKLRQT</sequence>
<dbReference type="InterPro" id="IPR050154">
    <property type="entry name" value="UbiB_kinase"/>
</dbReference>
<name>A0A7C2ZG76_9AQUI</name>
<evidence type="ECO:0000256" key="2">
    <source>
        <dbReference type="SAM" id="Phobius"/>
    </source>
</evidence>
<dbReference type="InterPro" id="IPR011009">
    <property type="entry name" value="Kinase-like_dom_sf"/>
</dbReference>
<keyword evidence="4" id="KW-0418">Kinase</keyword>
<organism evidence="4">
    <name type="scientific">Hydrogenobacter sp</name>
    <dbReference type="NCBI Taxonomy" id="2152829"/>
    <lineage>
        <taxon>Bacteria</taxon>
        <taxon>Pseudomonadati</taxon>
        <taxon>Aquificota</taxon>
        <taxon>Aquificia</taxon>
        <taxon>Aquificales</taxon>
        <taxon>Aquificaceae</taxon>
        <taxon>Hydrogenobacter</taxon>
    </lineage>
</organism>
<dbReference type="SUPFAM" id="SSF56112">
    <property type="entry name" value="Protein kinase-like (PK-like)"/>
    <property type="match status" value="1"/>
</dbReference>
<protein>
    <submittedName>
        <fullName evidence="4">AarF/ABC1/UbiB kinase family protein</fullName>
    </submittedName>
</protein>
<keyword evidence="2" id="KW-0472">Membrane</keyword>
<feature type="transmembrane region" description="Helical" evidence="2">
    <location>
        <begin position="523"/>
        <end position="541"/>
    </location>
</feature>
<reference evidence="4" key="1">
    <citation type="journal article" date="2020" name="mSystems">
        <title>Genome- and Community-Level Interaction Insights into Carbon Utilization and Element Cycling Functions of Hydrothermarchaeota in Hydrothermal Sediment.</title>
        <authorList>
            <person name="Zhou Z."/>
            <person name="Liu Y."/>
            <person name="Xu W."/>
            <person name="Pan J."/>
            <person name="Luo Z.H."/>
            <person name="Li M."/>
        </authorList>
    </citation>
    <scope>NUCLEOTIDE SEQUENCE [LARGE SCALE GENOMIC DNA]</scope>
    <source>
        <strain evidence="4">SpSt-132</strain>
    </source>
</reference>
<dbReference type="EMBL" id="DSFP01000030">
    <property type="protein sequence ID" value="HEW45566.1"/>
    <property type="molecule type" value="Genomic_DNA"/>
</dbReference>